<comment type="caution">
    <text evidence="2">The sequence shown here is derived from an EMBL/GenBank/DDBJ whole genome shotgun (WGS) entry which is preliminary data.</text>
</comment>
<feature type="region of interest" description="Disordered" evidence="1">
    <location>
        <begin position="352"/>
        <end position="372"/>
    </location>
</feature>
<evidence type="ECO:0000313" key="3">
    <source>
        <dbReference type="Proteomes" id="UP001148838"/>
    </source>
</evidence>
<sequence>MFTVCERIPNLSAEQSDGITVFRISPMQVTDAPPVSHRYHQLAELDVIVVHRSGEIRNTLCMSDHSTSGLSANDDSGYNCSANDRFLWPSKVNVDMCSSEKNQYFRVCAHLTTYGTLLQIRYNKINNIKLEIWSSIKSRMKLAYNADEPREFNLPTSPQRRITYMQEKLPSKYGVHSEEYLPIRTLLEDILFIDSNFKIVSKSIILLESPKLQLSEALNIVDKVSQTVIQNNNSLISEKLKSEKIQSLHSSIWIQYCDCIMYLYYTMSGGELTRGRKKYENEGRTRKISLKTEIYKSKKSDVSRNVKSQNVQLARKIEPECLTMEADPEKQAAYIASESKIWAERKKQGKIKRVSTMTNRELRERRKNEENG</sequence>
<proteinExistence type="predicted"/>
<evidence type="ECO:0000256" key="1">
    <source>
        <dbReference type="SAM" id="MobiDB-lite"/>
    </source>
</evidence>
<dbReference type="Proteomes" id="UP001148838">
    <property type="component" value="Unassembled WGS sequence"/>
</dbReference>
<dbReference type="EMBL" id="JAJSOF020000036">
    <property type="protein sequence ID" value="KAJ4429079.1"/>
    <property type="molecule type" value="Genomic_DNA"/>
</dbReference>
<name>A0ABQ8S5C9_PERAM</name>
<feature type="compositionally biased region" description="Basic and acidic residues" evidence="1">
    <location>
        <begin position="360"/>
        <end position="372"/>
    </location>
</feature>
<accession>A0ABQ8S5C9</accession>
<organism evidence="2 3">
    <name type="scientific">Periplaneta americana</name>
    <name type="common">American cockroach</name>
    <name type="synonym">Blatta americana</name>
    <dbReference type="NCBI Taxonomy" id="6978"/>
    <lineage>
        <taxon>Eukaryota</taxon>
        <taxon>Metazoa</taxon>
        <taxon>Ecdysozoa</taxon>
        <taxon>Arthropoda</taxon>
        <taxon>Hexapoda</taxon>
        <taxon>Insecta</taxon>
        <taxon>Pterygota</taxon>
        <taxon>Neoptera</taxon>
        <taxon>Polyneoptera</taxon>
        <taxon>Dictyoptera</taxon>
        <taxon>Blattodea</taxon>
        <taxon>Blattoidea</taxon>
        <taxon>Blattidae</taxon>
        <taxon>Blattinae</taxon>
        <taxon>Periplaneta</taxon>
    </lineage>
</organism>
<gene>
    <name evidence="2" type="ORF">ANN_26080</name>
</gene>
<evidence type="ECO:0000313" key="2">
    <source>
        <dbReference type="EMBL" id="KAJ4429079.1"/>
    </source>
</evidence>
<reference evidence="2 3" key="1">
    <citation type="journal article" date="2022" name="Allergy">
        <title>Genome assembly and annotation of Periplaneta americana reveal a comprehensive cockroach allergen profile.</title>
        <authorList>
            <person name="Wang L."/>
            <person name="Xiong Q."/>
            <person name="Saelim N."/>
            <person name="Wang L."/>
            <person name="Nong W."/>
            <person name="Wan A.T."/>
            <person name="Shi M."/>
            <person name="Liu X."/>
            <person name="Cao Q."/>
            <person name="Hui J.H.L."/>
            <person name="Sookrung N."/>
            <person name="Leung T.F."/>
            <person name="Tungtrongchitr A."/>
            <person name="Tsui S.K.W."/>
        </authorList>
    </citation>
    <scope>NUCLEOTIDE SEQUENCE [LARGE SCALE GENOMIC DNA]</scope>
    <source>
        <strain evidence="2">PWHHKU_190912</strain>
    </source>
</reference>
<keyword evidence="3" id="KW-1185">Reference proteome</keyword>
<protein>
    <submittedName>
        <fullName evidence="2">Uncharacterized protein</fullName>
    </submittedName>
</protein>